<dbReference type="EMBL" id="LT670818">
    <property type="protein sequence ID" value="SHG80362.1"/>
    <property type="molecule type" value="Genomic_DNA"/>
</dbReference>
<dbReference type="Pfam" id="PF20256">
    <property type="entry name" value="MoCoBD_2"/>
    <property type="match status" value="2"/>
</dbReference>
<dbReference type="InterPro" id="IPR008274">
    <property type="entry name" value="AldOxase/xan_DH_MoCoBD1"/>
</dbReference>
<name>A0A1M5MTA4_9BRAD</name>
<dbReference type="InterPro" id="IPR046867">
    <property type="entry name" value="AldOxase/xan_DH_MoCoBD2"/>
</dbReference>
<dbReference type="InterPro" id="IPR006311">
    <property type="entry name" value="TAT_signal"/>
</dbReference>
<dbReference type="InterPro" id="IPR052516">
    <property type="entry name" value="N-heterocyclic_Hydroxylase"/>
</dbReference>
<dbReference type="OrthoDB" id="9767994at2"/>
<reference evidence="2 3" key="1">
    <citation type="submission" date="2016-11" db="EMBL/GenBank/DDBJ databases">
        <authorList>
            <person name="Jaros S."/>
            <person name="Januszkiewicz K."/>
            <person name="Wedrychowicz H."/>
        </authorList>
    </citation>
    <scope>NUCLEOTIDE SEQUENCE [LARGE SCALE GENOMIC DNA]</scope>
    <source>
        <strain evidence="2 3">GAS242</strain>
    </source>
</reference>
<proteinExistence type="predicted"/>
<dbReference type="NCBIfam" id="TIGR01409">
    <property type="entry name" value="TAT_signal_seq"/>
    <property type="match status" value="1"/>
</dbReference>
<organism evidence="2 3">
    <name type="scientific">Bradyrhizobium erythrophlei</name>
    <dbReference type="NCBI Taxonomy" id="1437360"/>
    <lineage>
        <taxon>Bacteria</taxon>
        <taxon>Pseudomonadati</taxon>
        <taxon>Pseudomonadota</taxon>
        <taxon>Alphaproteobacteria</taxon>
        <taxon>Hyphomicrobiales</taxon>
        <taxon>Nitrobacteraceae</taxon>
        <taxon>Bradyrhizobium</taxon>
    </lineage>
</organism>
<dbReference type="PROSITE" id="PS51318">
    <property type="entry name" value="TAT"/>
    <property type="match status" value="1"/>
</dbReference>
<dbReference type="Proteomes" id="UP000190675">
    <property type="component" value="Chromosome I"/>
</dbReference>
<dbReference type="PANTHER" id="PTHR47495:SF3">
    <property type="entry name" value="BLR6219 PROTEIN"/>
    <property type="match status" value="1"/>
</dbReference>
<evidence type="ECO:0000313" key="2">
    <source>
        <dbReference type="EMBL" id="SHG80362.1"/>
    </source>
</evidence>
<evidence type="ECO:0000313" key="3">
    <source>
        <dbReference type="Proteomes" id="UP000190675"/>
    </source>
</evidence>
<dbReference type="Pfam" id="PF02738">
    <property type="entry name" value="MoCoBD_1"/>
    <property type="match status" value="1"/>
</dbReference>
<dbReference type="AlphaFoldDB" id="A0A1M5MTA4"/>
<dbReference type="SUPFAM" id="SSF56003">
    <property type="entry name" value="Molybdenum cofactor-binding domain"/>
    <property type="match status" value="2"/>
</dbReference>
<feature type="domain" description="Aldehyde oxidase/xanthine dehydrogenase a/b hammerhead" evidence="1">
    <location>
        <begin position="229"/>
        <end position="318"/>
    </location>
</feature>
<dbReference type="GO" id="GO:0016491">
    <property type="term" value="F:oxidoreductase activity"/>
    <property type="evidence" value="ECO:0007669"/>
    <property type="project" value="InterPro"/>
</dbReference>
<dbReference type="PANTHER" id="PTHR47495">
    <property type="entry name" value="ALDEHYDE DEHYDROGENASE"/>
    <property type="match status" value="1"/>
</dbReference>
<dbReference type="Gene3D" id="3.90.1170.50">
    <property type="entry name" value="Aldehyde oxidase/xanthine dehydrogenase, a/b hammerhead"/>
    <property type="match status" value="1"/>
</dbReference>
<accession>A0A1M5MTA4</accession>
<dbReference type="InterPro" id="IPR037165">
    <property type="entry name" value="AldOxase/xan_DH_Mopterin-bd_sf"/>
</dbReference>
<dbReference type="Gene3D" id="3.30.365.10">
    <property type="entry name" value="Aldehyde oxidase/xanthine dehydrogenase, molybdopterin binding domain"/>
    <property type="match status" value="4"/>
</dbReference>
<dbReference type="PIRSF" id="PIRSF036389">
    <property type="entry name" value="IOR_B"/>
    <property type="match status" value="1"/>
</dbReference>
<dbReference type="InterPro" id="IPR012368">
    <property type="entry name" value="OxRdtase_Mopterin-bd_su_IorB"/>
</dbReference>
<dbReference type="InterPro" id="IPR000674">
    <property type="entry name" value="Ald_Oxase/Xan_DH_a/b"/>
</dbReference>
<evidence type="ECO:0000259" key="1">
    <source>
        <dbReference type="SMART" id="SM01008"/>
    </source>
</evidence>
<gene>
    <name evidence="2" type="ORF">SAMN05444169_4218</name>
</gene>
<protein>
    <submittedName>
        <fullName evidence="2">Isoquinoline 1-oxidoreductase, beta subunit</fullName>
    </submittedName>
</protein>
<dbReference type="RefSeq" id="WP_079567593.1">
    <property type="nucleotide sequence ID" value="NZ_LT670818.1"/>
</dbReference>
<sequence>MNIITNPDRLRGIEARIKVEKISRRSVLKTLGIAGGLVLAAPVTSRQAFAAYQTGAGAMPHGTVVDPRVFVAIASDGTVTIVAHRSEMGTGVRTSLPLVVAEEMEADWSRVKVQQAHGDEVKYGNQDTDGSRSTRHYLMPMRQIGASARAMLEAAAAKKWGVPATEVKAVNHEVVHAASGRRLGFGELAADAAREPVPDVAGLKLKDPKDFRYLGKGEIGIVDLHDITVGAAYYGSDTRLPGMKYAVIARPPVTGGKLKSFDSSEAMKVSGVEKVMEVQGWPWPSKFQPLGGVAVIARNTGAAIKGRDALKIVWDDGANGKYDSAAYRTELEEAARKPGLVVRKEGDVDAALKGADKVIVGEYYLPHLAHVSMETPVAVADVRDGKAEIWAPVQSPGGTREDVAKTLGIPEANVTVNVTLLGGGFGRKSKCDFALEAALLSKAIGSPVKVQWTREDDVRHDFLHTVSVERIEAGLDKSGKVIAWRHRSVAPSIASTFAANTVHAAPFELGMGLIDMPFEIANIQCENPEATAHARIGWFRSVSNIPRAFAVQSMVGELAHATGRDQKDMLLELIGSPRIVNLDSVKDPWNYGEPFDSYPIDTARLRRVVELVADKGGWGRSVPKGHGLGIAVHRSFVSYIATIVEVSVDDKGKLSVPRVDTAIDCGTFVNPERIQSQIEGAAIMGLSLAKYGEISFKDGKVQQGNFDDFPVIRIDEAPLVTNVHIVPVDADTPPSGVGEPGVPPFAPALMNAIFAATGKRIRALPIGKQLET</sequence>
<dbReference type="InterPro" id="IPR019546">
    <property type="entry name" value="TAT_signal_bac_arc"/>
</dbReference>
<dbReference type="SMART" id="SM01008">
    <property type="entry name" value="Ald_Xan_dh_C"/>
    <property type="match status" value="1"/>
</dbReference>